<organism evidence="3 4">
    <name type="scientific">Pigmentiphaga litoralis</name>
    <dbReference type="NCBI Taxonomy" id="516702"/>
    <lineage>
        <taxon>Bacteria</taxon>
        <taxon>Pseudomonadati</taxon>
        <taxon>Pseudomonadota</taxon>
        <taxon>Betaproteobacteria</taxon>
        <taxon>Burkholderiales</taxon>
        <taxon>Alcaligenaceae</taxon>
        <taxon>Pigmentiphaga</taxon>
    </lineage>
</organism>
<dbReference type="InterPro" id="IPR050272">
    <property type="entry name" value="Isochorismatase-like_hydrls"/>
</dbReference>
<keyword evidence="1" id="KW-0378">Hydrolase</keyword>
<accession>A0A7Y9LM52</accession>
<evidence type="ECO:0000313" key="3">
    <source>
        <dbReference type="EMBL" id="NYE83252.1"/>
    </source>
</evidence>
<dbReference type="Proteomes" id="UP000542125">
    <property type="component" value="Unassembled WGS sequence"/>
</dbReference>
<name>A0A7Y9LM52_9BURK</name>
<dbReference type="RefSeq" id="WP_179586761.1">
    <property type="nucleotide sequence ID" value="NZ_JACBYR010000001.1"/>
</dbReference>
<feature type="domain" description="Isochorismatase-like" evidence="2">
    <location>
        <begin position="29"/>
        <end position="205"/>
    </location>
</feature>
<dbReference type="PANTHER" id="PTHR43540">
    <property type="entry name" value="PEROXYUREIDOACRYLATE/UREIDOACRYLATE AMIDOHYDROLASE-RELATED"/>
    <property type="match status" value="1"/>
</dbReference>
<proteinExistence type="predicted"/>
<gene>
    <name evidence="3" type="ORF">FHW18_002523</name>
</gene>
<dbReference type="PANTHER" id="PTHR43540:SF1">
    <property type="entry name" value="ISOCHORISMATASE HYDROLASE"/>
    <property type="match status" value="1"/>
</dbReference>
<dbReference type="GO" id="GO:0016787">
    <property type="term" value="F:hydrolase activity"/>
    <property type="evidence" value="ECO:0007669"/>
    <property type="project" value="UniProtKB-KW"/>
</dbReference>
<dbReference type="InterPro" id="IPR000868">
    <property type="entry name" value="Isochorismatase-like_dom"/>
</dbReference>
<evidence type="ECO:0000259" key="2">
    <source>
        <dbReference type="Pfam" id="PF00857"/>
    </source>
</evidence>
<protein>
    <submittedName>
        <fullName evidence="3">Nicotinamidase-related amidase</fullName>
    </submittedName>
</protein>
<dbReference type="AlphaFoldDB" id="A0A7Y9LM52"/>
<comment type="caution">
    <text evidence="3">The sequence shown here is derived from an EMBL/GenBank/DDBJ whole genome shotgun (WGS) entry which is preliminary data.</text>
</comment>
<evidence type="ECO:0000256" key="1">
    <source>
        <dbReference type="ARBA" id="ARBA00022801"/>
    </source>
</evidence>
<reference evidence="3 4" key="1">
    <citation type="submission" date="2020-07" db="EMBL/GenBank/DDBJ databases">
        <title>Genomic Encyclopedia of Type Strains, Phase IV (KMG-V): Genome sequencing to study the core and pangenomes of soil and plant-associated prokaryotes.</title>
        <authorList>
            <person name="Whitman W."/>
        </authorList>
    </citation>
    <scope>NUCLEOTIDE SEQUENCE [LARGE SCALE GENOMIC DNA]</scope>
    <source>
        <strain evidence="3 4">SAS40</strain>
    </source>
</reference>
<dbReference type="Pfam" id="PF00857">
    <property type="entry name" value="Isochorismatase"/>
    <property type="match status" value="1"/>
</dbReference>
<sequence length="217" mass="22945">MTTTTAAGSDQAFFEQRGFGQTLGFGRRAALIVVDLINGFTDASRPLGANLDAQVDASNQLIPLMRAAGLPIIFTTTAYDDAGLADAGVWGLKMKGSATLRAGSHDVALDARLDYRAGEPILIKKYASCFFGTDLLSRLVSQGVDTVIVTGCTTSGCVRATVVDAVQNGLRPIVVREGVGDRSRASHEQSLFDLQAKYADVMALADVLAHLRVQQPA</sequence>
<dbReference type="EMBL" id="JACBYR010000001">
    <property type="protein sequence ID" value="NYE83252.1"/>
    <property type="molecule type" value="Genomic_DNA"/>
</dbReference>
<dbReference type="InterPro" id="IPR036380">
    <property type="entry name" value="Isochorismatase-like_sf"/>
</dbReference>
<dbReference type="SUPFAM" id="SSF52499">
    <property type="entry name" value="Isochorismatase-like hydrolases"/>
    <property type="match status" value="1"/>
</dbReference>
<evidence type="ECO:0000313" key="4">
    <source>
        <dbReference type="Proteomes" id="UP000542125"/>
    </source>
</evidence>
<keyword evidence="4" id="KW-1185">Reference proteome</keyword>
<dbReference type="Gene3D" id="3.40.50.850">
    <property type="entry name" value="Isochorismatase-like"/>
    <property type="match status" value="1"/>
</dbReference>